<gene>
    <name evidence="2" type="ORF">F2Q70_00040300</name>
</gene>
<evidence type="ECO:0000256" key="1">
    <source>
        <dbReference type="SAM" id="SignalP"/>
    </source>
</evidence>
<name>A0A8S9K3W6_BRACR</name>
<dbReference type="AlphaFoldDB" id="A0A8S9K3W6"/>
<feature type="chain" id="PRO_5035884985" evidence="1">
    <location>
        <begin position="26"/>
        <end position="49"/>
    </location>
</feature>
<sequence>MELWRLVGVCHVALALAAVLVDVTAAVVVAETDTAVLVGVNAIVVVAPS</sequence>
<comment type="caution">
    <text evidence="2">The sequence shown here is derived from an EMBL/GenBank/DDBJ whole genome shotgun (WGS) entry which is preliminary data.</text>
</comment>
<organism evidence="2">
    <name type="scientific">Brassica cretica</name>
    <name type="common">Mustard</name>
    <dbReference type="NCBI Taxonomy" id="69181"/>
    <lineage>
        <taxon>Eukaryota</taxon>
        <taxon>Viridiplantae</taxon>
        <taxon>Streptophyta</taxon>
        <taxon>Embryophyta</taxon>
        <taxon>Tracheophyta</taxon>
        <taxon>Spermatophyta</taxon>
        <taxon>Magnoliopsida</taxon>
        <taxon>eudicotyledons</taxon>
        <taxon>Gunneridae</taxon>
        <taxon>Pentapetalae</taxon>
        <taxon>rosids</taxon>
        <taxon>malvids</taxon>
        <taxon>Brassicales</taxon>
        <taxon>Brassicaceae</taxon>
        <taxon>Brassiceae</taxon>
        <taxon>Brassica</taxon>
    </lineage>
</organism>
<protein>
    <submittedName>
        <fullName evidence="2">Uncharacterized protein</fullName>
    </submittedName>
</protein>
<keyword evidence="1" id="KW-0732">Signal</keyword>
<dbReference type="EMBL" id="QGKY02000190">
    <property type="protein sequence ID" value="KAF2588922.1"/>
    <property type="molecule type" value="Genomic_DNA"/>
</dbReference>
<feature type="signal peptide" evidence="1">
    <location>
        <begin position="1"/>
        <end position="25"/>
    </location>
</feature>
<accession>A0A8S9K3W6</accession>
<evidence type="ECO:0000313" key="2">
    <source>
        <dbReference type="EMBL" id="KAF2588922.1"/>
    </source>
</evidence>
<proteinExistence type="predicted"/>
<reference evidence="2" key="1">
    <citation type="submission" date="2019-12" db="EMBL/GenBank/DDBJ databases">
        <title>Genome sequencing and annotation of Brassica cretica.</title>
        <authorList>
            <person name="Studholme D.J."/>
            <person name="Sarris P.F."/>
        </authorList>
    </citation>
    <scope>NUCLEOTIDE SEQUENCE</scope>
    <source>
        <strain evidence="2">PFS-102/07</strain>
        <tissue evidence="2">Leaf</tissue>
    </source>
</reference>